<dbReference type="Gene3D" id="3.40.710.10">
    <property type="entry name" value="DD-peptidase/beta-lactamase superfamily"/>
    <property type="match status" value="1"/>
</dbReference>
<dbReference type="SUPFAM" id="SSF56601">
    <property type="entry name" value="beta-lactamase/transpeptidase-like"/>
    <property type="match status" value="1"/>
</dbReference>
<name>A0A550I786_9FLAO</name>
<dbReference type="EMBL" id="VHSF01000001">
    <property type="protein sequence ID" value="TRO66832.1"/>
    <property type="molecule type" value="Genomic_DNA"/>
</dbReference>
<feature type="chain" id="PRO_5021740337" evidence="1">
    <location>
        <begin position="21"/>
        <end position="490"/>
    </location>
</feature>
<dbReference type="Pfam" id="PF00144">
    <property type="entry name" value="Beta-lactamase"/>
    <property type="match status" value="1"/>
</dbReference>
<evidence type="ECO:0000256" key="1">
    <source>
        <dbReference type="SAM" id="SignalP"/>
    </source>
</evidence>
<dbReference type="InterPro" id="IPR050789">
    <property type="entry name" value="Diverse_Enzym_Activities"/>
</dbReference>
<protein>
    <submittedName>
        <fullName evidence="3">Serine hydrolase</fullName>
    </submittedName>
</protein>
<dbReference type="Proteomes" id="UP000315131">
    <property type="component" value="Unassembled WGS sequence"/>
</dbReference>
<dbReference type="SUPFAM" id="SSF54427">
    <property type="entry name" value="NTF2-like"/>
    <property type="match status" value="1"/>
</dbReference>
<keyword evidence="4" id="KW-1185">Reference proteome</keyword>
<gene>
    <name evidence="3" type="ORF">FGM01_02765</name>
</gene>
<feature type="signal peptide" evidence="1">
    <location>
        <begin position="1"/>
        <end position="20"/>
    </location>
</feature>
<sequence>MKFHQLSIFLFLLCSTPFYGQTTSYSEIEKEILVADSLLFNEGFNNCNMSALEQAADKNLEFYHDISGVTMGKENFKNGIKKNICSIDYKPIRELNLEDHHVFPLRENGEIYGAVQSGTHRFYALKDDNSKFLTSTARFTNLWLKKSDHWKLQKVMSYDHKTPKIDDTASEYQHWVEKNLREHKVPALATAVLKNHKLFSLKVTGELYGKEKAPLDAIFNVASLTKPIITMITLELVNNGQWDLDTPVYKYWVDPDLHNEALSRKLTTRHILSHQSGFPNWRWENQSKKLEFIYEPGKGFGYSGEGFEYLKNALESKFKTSIENLADSIIFKPLGMKNTSFTWNKIIEEDKFARWHDAEGKNTYEIYKNTSASAADDLLTTISDYAKFAEYVLTKIASNKNLYNDMVTRTNGTEHSVAMGLGWEILPGLKNDEYAILHTGGDEGVRTLIMLLPETGEGLILFTNGDNGNQLFFNQIEHNLSLGREIIGKA</sequence>
<accession>A0A550I786</accession>
<dbReference type="RefSeq" id="WP_143409611.1">
    <property type="nucleotide sequence ID" value="NZ_VHSF01000001.1"/>
</dbReference>
<dbReference type="InterPro" id="IPR032710">
    <property type="entry name" value="NTF2-like_dom_sf"/>
</dbReference>
<dbReference type="GO" id="GO:0016787">
    <property type="term" value="F:hydrolase activity"/>
    <property type="evidence" value="ECO:0007669"/>
    <property type="project" value="UniProtKB-KW"/>
</dbReference>
<evidence type="ECO:0000259" key="2">
    <source>
        <dbReference type="Pfam" id="PF00144"/>
    </source>
</evidence>
<dbReference type="PANTHER" id="PTHR43283">
    <property type="entry name" value="BETA-LACTAMASE-RELATED"/>
    <property type="match status" value="1"/>
</dbReference>
<keyword evidence="3" id="KW-0378">Hydrolase</keyword>
<comment type="caution">
    <text evidence="3">The sequence shown here is derived from an EMBL/GenBank/DDBJ whole genome shotgun (WGS) entry which is preliminary data.</text>
</comment>
<proteinExistence type="predicted"/>
<dbReference type="OrthoDB" id="1357763at2"/>
<organism evidence="3 4">
    <name type="scientific">Christiangramia sabulilitoris</name>
    <dbReference type="NCBI Taxonomy" id="2583991"/>
    <lineage>
        <taxon>Bacteria</taxon>
        <taxon>Pseudomonadati</taxon>
        <taxon>Bacteroidota</taxon>
        <taxon>Flavobacteriia</taxon>
        <taxon>Flavobacteriales</taxon>
        <taxon>Flavobacteriaceae</taxon>
        <taxon>Christiangramia</taxon>
    </lineage>
</organism>
<dbReference type="InterPro" id="IPR012338">
    <property type="entry name" value="Beta-lactam/transpept-like"/>
</dbReference>
<evidence type="ECO:0000313" key="3">
    <source>
        <dbReference type="EMBL" id="TRO66832.1"/>
    </source>
</evidence>
<dbReference type="InterPro" id="IPR001466">
    <property type="entry name" value="Beta-lactam-related"/>
</dbReference>
<keyword evidence="1" id="KW-0732">Signal</keyword>
<dbReference type="Gene3D" id="3.10.450.50">
    <property type="match status" value="1"/>
</dbReference>
<dbReference type="PANTHER" id="PTHR43283:SF18">
    <property type="match status" value="1"/>
</dbReference>
<dbReference type="AlphaFoldDB" id="A0A550I786"/>
<reference evidence="3 4" key="1">
    <citation type="submission" date="2019-06" db="EMBL/GenBank/DDBJ databases">
        <title>Gramella sabulilitoris sp. nov., isolated from a marine sand.</title>
        <authorList>
            <person name="Yoon J.-H."/>
        </authorList>
    </citation>
    <scope>NUCLEOTIDE SEQUENCE [LARGE SCALE GENOMIC DNA]</scope>
    <source>
        <strain evidence="3 4">HSMS-1</strain>
    </source>
</reference>
<feature type="domain" description="Beta-lactamase-related" evidence="2">
    <location>
        <begin position="175"/>
        <end position="473"/>
    </location>
</feature>
<evidence type="ECO:0000313" key="4">
    <source>
        <dbReference type="Proteomes" id="UP000315131"/>
    </source>
</evidence>